<dbReference type="Proteomes" id="UP001237642">
    <property type="component" value="Unassembled WGS sequence"/>
</dbReference>
<reference evidence="5" key="1">
    <citation type="submission" date="2023-02" db="EMBL/GenBank/DDBJ databases">
        <title>Genome of toxic invasive species Heracleum sosnowskyi carries increased number of genes despite the absence of recent whole-genome duplications.</title>
        <authorList>
            <person name="Schelkunov M."/>
            <person name="Shtratnikova V."/>
            <person name="Makarenko M."/>
            <person name="Klepikova A."/>
            <person name="Omelchenko D."/>
            <person name="Novikova G."/>
            <person name="Obukhova E."/>
            <person name="Bogdanov V."/>
            <person name="Penin A."/>
            <person name="Logacheva M."/>
        </authorList>
    </citation>
    <scope>NUCLEOTIDE SEQUENCE</scope>
    <source>
        <strain evidence="5">Hsosn_3</strain>
        <tissue evidence="5">Leaf</tissue>
    </source>
</reference>
<accession>A0AAD8MIA4</accession>
<evidence type="ECO:0000256" key="3">
    <source>
        <dbReference type="SAM" id="MobiDB-lite"/>
    </source>
</evidence>
<comment type="caution">
    <text evidence="5">The sequence shown here is derived from an EMBL/GenBank/DDBJ whole genome shotgun (WGS) entry which is preliminary data.</text>
</comment>
<proteinExistence type="inferred from homology"/>
<dbReference type="PANTHER" id="PTHR31174:SF31">
    <property type="entry name" value="LATE EMBRYOGENESIS ABUNDANT PROTEIN 3"/>
    <property type="match status" value="1"/>
</dbReference>
<dbReference type="AlphaFoldDB" id="A0AAD8MIA4"/>
<gene>
    <name evidence="5" type="ORF">POM88_029231</name>
</gene>
<name>A0AAD8MIA4_9APIA</name>
<keyword evidence="6" id="KW-1185">Reference proteome</keyword>
<dbReference type="InterPro" id="IPR042971">
    <property type="entry name" value="LEA_SMP"/>
</dbReference>
<comment type="similarity">
    <text evidence="1">Belongs to the LEA type SMP family.</text>
</comment>
<dbReference type="Pfam" id="PF04927">
    <property type="entry name" value="SMP"/>
    <property type="match status" value="2"/>
</dbReference>
<evidence type="ECO:0000313" key="6">
    <source>
        <dbReference type="Proteomes" id="UP001237642"/>
    </source>
</evidence>
<evidence type="ECO:0000256" key="1">
    <source>
        <dbReference type="ARBA" id="ARBA00010733"/>
    </source>
</evidence>
<feature type="region of interest" description="Disordered" evidence="3">
    <location>
        <begin position="1"/>
        <end position="32"/>
    </location>
</feature>
<evidence type="ECO:0000313" key="5">
    <source>
        <dbReference type="EMBL" id="KAK1373038.1"/>
    </source>
</evidence>
<sequence length="161" mass="16574">MSNQIQESKLSQVSDASTGSMKMKSPGSDPITIGEALEITALTAGNKPVEHSDAAAIRAAEIRASGFTHIAGLAAAAQIAAEQNGQTNDVEDKTKLGDLLMDASCMLEGDKAVTMEDAEGVSGAEVENNPDRITYPGGVSASMSSAAKLNQDPQSIPIVNE</sequence>
<organism evidence="5 6">
    <name type="scientific">Heracleum sosnowskyi</name>
    <dbReference type="NCBI Taxonomy" id="360622"/>
    <lineage>
        <taxon>Eukaryota</taxon>
        <taxon>Viridiplantae</taxon>
        <taxon>Streptophyta</taxon>
        <taxon>Embryophyta</taxon>
        <taxon>Tracheophyta</taxon>
        <taxon>Spermatophyta</taxon>
        <taxon>Magnoliopsida</taxon>
        <taxon>eudicotyledons</taxon>
        <taxon>Gunneridae</taxon>
        <taxon>Pentapetalae</taxon>
        <taxon>asterids</taxon>
        <taxon>campanulids</taxon>
        <taxon>Apiales</taxon>
        <taxon>Apiaceae</taxon>
        <taxon>Apioideae</taxon>
        <taxon>apioid superclade</taxon>
        <taxon>Tordylieae</taxon>
        <taxon>Tordyliinae</taxon>
        <taxon>Heracleum</taxon>
    </lineage>
</organism>
<evidence type="ECO:0000256" key="2">
    <source>
        <dbReference type="ARBA" id="ARBA00022737"/>
    </source>
</evidence>
<protein>
    <submittedName>
        <fullName evidence="5">Late embryogenesis abundant protein 3</fullName>
    </submittedName>
</protein>
<dbReference type="EMBL" id="JAUIZM010000007">
    <property type="protein sequence ID" value="KAK1373038.1"/>
    <property type="molecule type" value="Genomic_DNA"/>
</dbReference>
<dbReference type="InterPro" id="IPR007011">
    <property type="entry name" value="LEA_SMP_dom"/>
</dbReference>
<reference evidence="5" key="2">
    <citation type="submission" date="2023-05" db="EMBL/GenBank/DDBJ databases">
        <authorList>
            <person name="Schelkunov M.I."/>
        </authorList>
    </citation>
    <scope>NUCLEOTIDE SEQUENCE</scope>
    <source>
        <strain evidence="5">Hsosn_3</strain>
        <tissue evidence="5">Leaf</tissue>
    </source>
</reference>
<feature type="domain" description="SMP" evidence="4">
    <location>
        <begin position="94"/>
        <end position="152"/>
    </location>
</feature>
<keyword evidence="2" id="KW-0677">Repeat</keyword>
<dbReference type="PANTHER" id="PTHR31174">
    <property type="entry name" value="SEED MATURATION FAMILY PROTEIN"/>
    <property type="match status" value="1"/>
</dbReference>
<feature type="domain" description="SMP" evidence="4">
    <location>
        <begin position="31"/>
        <end position="85"/>
    </location>
</feature>
<feature type="compositionally biased region" description="Polar residues" evidence="3">
    <location>
        <begin position="1"/>
        <end position="20"/>
    </location>
</feature>
<evidence type="ECO:0000259" key="4">
    <source>
        <dbReference type="Pfam" id="PF04927"/>
    </source>
</evidence>